<feature type="transmembrane region" description="Helical" evidence="1">
    <location>
        <begin position="6"/>
        <end position="25"/>
    </location>
</feature>
<reference evidence="3" key="1">
    <citation type="submission" date="2015-02" db="EMBL/GenBank/DDBJ databases">
        <title>Description and complete genome sequence of the first cultured representative of the subdivision 5 of the Verrucomicrobia phylum.</title>
        <authorList>
            <person name="Spring S."/>
            <person name="Bunk B."/>
            <person name="Sproer C."/>
            <person name="Klenk H.-P."/>
        </authorList>
    </citation>
    <scope>NUCLEOTIDE SEQUENCE [LARGE SCALE GENOMIC DNA]</scope>
    <source>
        <strain evidence="3">L21-Fru-AB</strain>
    </source>
</reference>
<evidence type="ECO:0000256" key="1">
    <source>
        <dbReference type="SAM" id="Phobius"/>
    </source>
</evidence>
<feature type="transmembrane region" description="Helical" evidence="1">
    <location>
        <begin position="46"/>
        <end position="67"/>
    </location>
</feature>
<reference evidence="2 3" key="2">
    <citation type="journal article" date="2016" name="ISME J.">
        <title>Characterization of the first cultured representative of Verrucomicrobia subdivision 5 indicates the proposal of a novel phylum.</title>
        <authorList>
            <person name="Spring S."/>
            <person name="Bunk B."/>
            <person name="Sproer C."/>
            <person name="Schumann P."/>
            <person name="Rohde M."/>
            <person name="Tindall B.J."/>
            <person name="Klenk H.P."/>
        </authorList>
    </citation>
    <scope>NUCLEOTIDE SEQUENCE [LARGE SCALE GENOMIC DNA]</scope>
    <source>
        <strain evidence="2 3">L21-Fru-AB</strain>
    </source>
</reference>
<keyword evidence="1" id="KW-1133">Transmembrane helix</keyword>
<dbReference type="KEGG" id="vbl:L21SP4_00654"/>
<gene>
    <name evidence="2" type="ORF">L21SP4_00654</name>
</gene>
<name>A0A0G3ECA2_9BACT</name>
<organism evidence="2 3">
    <name type="scientific">Kiritimatiella glycovorans</name>
    <dbReference type="NCBI Taxonomy" id="1307763"/>
    <lineage>
        <taxon>Bacteria</taxon>
        <taxon>Pseudomonadati</taxon>
        <taxon>Kiritimatiellota</taxon>
        <taxon>Kiritimatiellia</taxon>
        <taxon>Kiritimatiellales</taxon>
        <taxon>Kiritimatiellaceae</taxon>
        <taxon>Kiritimatiella</taxon>
    </lineage>
</organism>
<accession>A0A0G3ECA2</accession>
<dbReference type="Proteomes" id="UP000035268">
    <property type="component" value="Chromosome"/>
</dbReference>
<feature type="transmembrane region" description="Helical" evidence="1">
    <location>
        <begin position="79"/>
        <end position="100"/>
    </location>
</feature>
<sequence>MDIIESMGYSAFWVFLGVMFVLGLSGRIAFPRGRVRTDFSKHKARVLASLSTLAFVLAALAYVYCLATTDTGAGARDAASSLILPLLGLSVVSSMVYCGVNFRK</sequence>
<evidence type="ECO:0000313" key="2">
    <source>
        <dbReference type="EMBL" id="AKJ63923.1"/>
    </source>
</evidence>
<keyword evidence="1" id="KW-0812">Transmembrane</keyword>
<evidence type="ECO:0000313" key="3">
    <source>
        <dbReference type="Proteomes" id="UP000035268"/>
    </source>
</evidence>
<protein>
    <submittedName>
        <fullName evidence="2">Uncharacterized protein</fullName>
    </submittedName>
</protein>
<dbReference type="STRING" id="1307763.L21SP4_00654"/>
<proteinExistence type="predicted"/>
<keyword evidence="1" id="KW-0472">Membrane</keyword>
<keyword evidence="3" id="KW-1185">Reference proteome</keyword>
<dbReference type="EMBL" id="CP010904">
    <property type="protein sequence ID" value="AKJ63923.1"/>
    <property type="molecule type" value="Genomic_DNA"/>
</dbReference>
<dbReference type="AlphaFoldDB" id="A0A0G3ECA2"/>